<reference evidence="1 2" key="1">
    <citation type="journal article" date="2019" name="Mol. Ecol. Resour.">
        <title>Improving Illumina assemblies with Hi-C and long reads: an example with the North African dromedary.</title>
        <authorList>
            <person name="Elbers J.P."/>
            <person name="Rogers M.F."/>
            <person name="Perelman P.L."/>
            <person name="Proskuryakova A.A."/>
            <person name="Serdyukova N.A."/>
            <person name="Johnson W.E."/>
            <person name="Horin P."/>
            <person name="Corander J."/>
            <person name="Murphy D."/>
            <person name="Burger P.A."/>
        </authorList>
    </citation>
    <scope>NUCLEOTIDE SEQUENCE [LARGE SCALE GENOMIC DNA]</scope>
    <source>
        <strain evidence="1">Drom800</strain>
        <tissue evidence="1">Blood</tissue>
    </source>
</reference>
<protein>
    <submittedName>
        <fullName evidence="1">Uncharacterized protein</fullName>
    </submittedName>
</protein>
<accession>A0A5N4DXL4</accession>
<keyword evidence="2" id="KW-1185">Reference proteome</keyword>
<dbReference type="Proteomes" id="UP000299084">
    <property type="component" value="Unassembled WGS sequence"/>
</dbReference>
<feature type="non-terminal residue" evidence="1">
    <location>
        <position position="127"/>
    </location>
</feature>
<name>A0A5N4DXL4_CAMDR</name>
<dbReference type="EMBL" id="JWIN03000007">
    <property type="protein sequence ID" value="KAB1275918.1"/>
    <property type="molecule type" value="Genomic_DNA"/>
</dbReference>
<gene>
    <name evidence="1" type="ORF">Cadr_000008217</name>
</gene>
<proteinExistence type="predicted"/>
<evidence type="ECO:0000313" key="2">
    <source>
        <dbReference type="Proteomes" id="UP000299084"/>
    </source>
</evidence>
<feature type="non-terminal residue" evidence="1">
    <location>
        <position position="1"/>
    </location>
</feature>
<sequence>VKEDLNNNLRVPYIQSAVIGTLSSEKEIQMLLCPFLISSCTLAKHEHESLLSPNHKSNTSALALTTPVITTTPKHQLMLDDDYEVDAAKTEEPLIILCLVSDLQAITLWFLFLDDVNGWILMTWSEK</sequence>
<organism evidence="1 2">
    <name type="scientific">Camelus dromedarius</name>
    <name type="common">Dromedary</name>
    <name type="synonym">Arabian camel</name>
    <dbReference type="NCBI Taxonomy" id="9838"/>
    <lineage>
        <taxon>Eukaryota</taxon>
        <taxon>Metazoa</taxon>
        <taxon>Chordata</taxon>
        <taxon>Craniata</taxon>
        <taxon>Vertebrata</taxon>
        <taxon>Euteleostomi</taxon>
        <taxon>Mammalia</taxon>
        <taxon>Eutheria</taxon>
        <taxon>Laurasiatheria</taxon>
        <taxon>Artiodactyla</taxon>
        <taxon>Tylopoda</taxon>
        <taxon>Camelidae</taxon>
        <taxon>Camelus</taxon>
    </lineage>
</organism>
<dbReference type="AlphaFoldDB" id="A0A5N4DXL4"/>
<comment type="caution">
    <text evidence="1">The sequence shown here is derived from an EMBL/GenBank/DDBJ whole genome shotgun (WGS) entry which is preliminary data.</text>
</comment>
<evidence type="ECO:0000313" key="1">
    <source>
        <dbReference type="EMBL" id="KAB1275918.1"/>
    </source>
</evidence>